<accession>A0A0A2M4Y3</accession>
<comment type="caution">
    <text evidence="2">The sequence shown here is derived from an EMBL/GenBank/DDBJ whole genome shotgun (WGS) entry which is preliminary data.</text>
</comment>
<dbReference type="RefSeq" id="WP_026980868.1">
    <property type="nucleotide sequence ID" value="NZ_AUCZ01000015.1"/>
</dbReference>
<reference evidence="2 3" key="1">
    <citation type="submission" date="2013-09" db="EMBL/GenBank/DDBJ databases">
        <authorList>
            <person name="Zeng Z."/>
            <person name="Chen C."/>
        </authorList>
    </citation>
    <scope>NUCLEOTIDE SEQUENCE [LARGE SCALE GENOMIC DNA]</scope>
    <source>
        <strain evidence="2 3">GH29-5</strain>
    </source>
</reference>
<dbReference type="Proteomes" id="UP000030121">
    <property type="component" value="Unassembled WGS sequence"/>
</dbReference>
<protein>
    <submittedName>
        <fullName evidence="2">Uncharacterized protein</fullName>
    </submittedName>
</protein>
<evidence type="ECO:0000313" key="2">
    <source>
        <dbReference type="EMBL" id="KGO87672.1"/>
    </source>
</evidence>
<dbReference type="eggNOG" id="ENOG5030QUR">
    <property type="taxonomic scope" value="Bacteria"/>
</dbReference>
<dbReference type="AlphaFoldDB" id="A0A0A2M4Y3"/>
<evidence type="ECO:0000313" key="3">
    <source>
        <dbReference type="Proteomes" id="UP000030121"/>
    </source>
</evidence>
<name>A0A0A2M4Y3_9FLAO</name>
<keyword evidence="1" id="KW-0732">Signal</keyword>
<evidence type="ECO:0000256" key="1">
    <source>
        <dbReference type="SAM" id="SignalP"/>
    </source>
</evidence>
<keyword evidence="3" id="KW-1185">Reference proteome</keyword>
<feature type="chain" id="PRO_5001990898" evidence="1">
    <location>
        <begin position="23"/>
        <end position="373"/>
    </location>
</feature>
<dbReference type="OrthoDB" id="1322096at2"/>
<proteinExistence type="predicted"/>
<gene>
    <name evidence="2" type="ORF">Q764_12455</name>
</gene>
<sequence>MKQIRTSALIIASLFSFTASNAQLLNKLKKASNDAGTAVEATKTADKVLKSAKGKAGKGGKSGDFGGLKLDWTTFKQTPAITFNSLLYGTTAGTINSYTATFIPNKTVDGRTVHAFSDQSQYLRIKVFKDNQYMNYFEYSGDQVFDDGKKTKFNEPSSRYQRDGEWIGHSESFITDWGPGNYRLDFYAGDKMFYSFDFELAKLTNSDPYAAMNEMYVVRGPWNNFAYLNHANTGNLLFGFYITHEEFMPNPSNSRKTNKSVKWSVNMFKDNKLYAQHYGNGPNTAQVEQAKWNEVSCAFKLVNKPGEIKFADLTDGAYKIELTIEGENDPRIYNFTVKDKKIVLIPEQDRTKNTDPTRLIEGWNDYFWLKKVK</sequence>
<dbReference type="EMBL" id="JRLW01000018">
    <property type="protein sequence ID" value="KGO87672.1"/>
    <property type="molecule type" value="Genomic_DNA"/>
</dbReference>
<organism evidence="2 3">
    <name type="scientific">Flavobacterium suncheonense GH29-5 = DSM 17707</name>
    <dbReference type="NCBI Taxonomy" id="1121899"/>
    <lineage>
        <taxon>Bacteria</taxon>
        <taxon>Pseudomonadati</taxon>
        <taxon>Bacteroidota</taxon>
        <taxon>Flavobacteriia</taxon>
        <taxon>Flavobacteriales</taxon>
        <taxon>Flavobacteriaceae</taxon>
        <taxon>Flavobacterium</taxon>
    </lineage>
</organism>
<feature type="signal peptide" evidence="1">
    <location>
        <begin position="1"/>
        <end position="22"/>
    </location>
</feature>
<dbReference type="STRING" id="1121899.GCA_000430025_02565"/>